<gene>
    <name evidence="2" type="ORF">LITE_LOCUS1684</name>
</gene>
<sequence length="64" mass="7259">GERSRTRNKERFLFLSVLIAISLSSGFSSSQAAVDRNSVSVLHQKKLFTHMKLESGLCSFFFYV</sequence>
<reference evidence="2" key="1">
    <citation type="submission" date="2022-08" db="EMBL/GenBank/DDBJ databases">
        <authorList>
            <person name="Gutierrez-Valencia J."/>
        </authorList>
    </citation>
    <scope>NUCLEOTIDE SEQUENCE</scope>
</reference>
<protein>
    <submittedName>
        <fullName evidence="2">Uncharacterized protein</fullName>
    </submittedName>
</protein>
<keyword evidence="3" id="KW-1185">Reference proteome</keyword>
<dbReference type="AlphaFoldDB" id="A0AAV0H0U4"/>
<feature type="signal peptide" evidence="1">
    <location>
        <begin position="1"/>
        <end position="26"/>
    </location>
</feature>
<evidence type="ECO:0000313" key="2">
    <source>
        <dbReference type="EMBL" id="CAI0377945.1"/>
    </source>
</evidence>
<keyword evidence="1" id="KW-0732">Signal</keyword>
<evidence type="ECO:0000313" key="3">
    <source>
        <dbReference type="Proteomes" id="UP001154282"/>
    </source>
</evidence>
<feature type="non-terminal residue" evidence="2">
    <location>
        <position position="1"/>
    </location>
</feature>
<organism evidence="2 3">
    <name type="scientific">Linum tenue</name>
    <dbReference type="NCBI Taxonomy" id="586396"/>
    <lineage>
        <taxon>Eukaryota</taxon>
        <taxon>Viridiplantae</taxon>
        <taxon>Streptophyta</taxon>
        <taxon>Embryophyta</taxon>
        <taxon>Tracheophyta</taxon>
        <taxon>Spermatophyta</taxon>
        <taxon>Magnoliopsida</taxon>
        <taxon>eudicotyledons</taxon>
        <taxon>Gunneridae</taxon>
        <taxon>Pentapetalae</taxon>
        <taxon>rosids</taxon>
        <taxon>fabids</taxon>
        <taxon>Malpighiales</taxon>
        <taxon>Linaceae</taxon>
        <taxon>Linum</taxon>
    </lineage>
</organism>
<dbReference type="EMBL" id="CAMGYJ010000002">
    <property type="protein sequence ID" value="CAI0377945.1"/>
    <property type="molecule type" value="Genomic_DNA"/>
</dbReference>
<proteinExistence type="predicted"/>
<accession>A0AAV0H0U4</accession>
<evidence type="ECO:0000256" key="1">
    <source>
        <dbReference type="SAM" id="SignalP"/>
    </source>
</evidence>
<name>A0AAV0H0U4_9ROSI</name>
<comment type="caution">
    <text evidence="2">The sequence shown here is derived from an EMBL/GenBank/DDBJ whole genome shotgun (WGS) entry which is preliminary data.</text>
</comment>
<feature type="chain" id="PRO_5043807362" evidence="1">
    <location>
        <begin position="27"/>
        <end position="64"/>
    </location>
</feature>
<dbReference type="Proteomes" id="UP001154282">
    <property type="component" value="Unassembled WGS sequence"/>
</dbReference>